<evidence type="ECO:0008006" key="3">
    <source>
        <dbReference type="Google" id="ProtNLM"/>
    </source>
</evidence>
<sequence length="461" mass="53697">MDKFMAATKKDVEDFKVIISEVVRLSKLLDESFSKYSNDFDSKLDFMCSTIDVPKDIYKKEKEQTHFQIHLSSIAQKKLQEITSRQIKQNNLVYELTSSEYINDIKDSMYIHIKDKKEFDLSGCSSLLSRAYKRAKSKMREISFFFPFNAEGIMPDKDIHIGNVKITRKENIYSKLKSEERPENFIRADDENDYNCLLCLYIPKCSSEISIRRAQNVADFIYGVIKVFATSYRVNTNQMVLRKNPTKSSRSHHIECSNGEYYLSGSILFRENLKEFWEFLESDLDSNLGEIITKLTEYAISPTVKNCLADRLIDAFCWFGDASRDNNEHSQVVKLVTAIERLVTLSMENKDANLTKRFCERVACSISIFHGEIETWKLEAKKIYELRSDLVHGSQNLYKSYEIPLSFHPFELACYSILSSCISFDSLGLNLTNYETKLQKMYRQLAEHCLDEKYKEKLPHN</sequence>
<name>A0ABQ1T8C9_9GAMM</name>
<dbReference type="Proteomes" id="UP000638462">
    <property type="component" value="Unassembled WGS sequence"/>
</dbReference>
<accession>A0ABQ1T8C9</accession>
<organism evidence="1 2">
    <name type="scientific">Pseudoalteromonas gelatinilytica</name>
    <dbReference type="NCBI Taxonomy" id="1703256"/>
    <lineage>
        <taxon>Bacteria</taxon>
        <taxon>Pseudomonadati</taxon>
        <taxon>Pseudomonadota</taxon>
        <taxon>Gammaproteobacteria</taxon>
        <taxon>Alteromonadales</taxon>
        <taxon>Pseudoalteromonadaceae</taxon>
        <taxon>Pseudoalteromonas</taxon>
    </lineage>
</organism>
<gene>
    <name evidence="1" type="ORF">GCM10008027_05650</name>
</gene>
<dbReference type="EMBL" id="BMIT01000002">
    <property type="protein sequence ID" value="GGE83703.1"/>
    <property type="molecule type" value="Genomic_DNA"/>
</dbReference>
<keyword evidence="2" id="KW-1185">Reference proteome</keyword>
<evidence type="ECO:0000313" key="2">
    <source>
        <dbReference type="Proteomes" id="UP000638462"/>
    </source>
</evidence>
<protein>
    <recommendedName>
        <fullName evidence="3">Apea-like HEPN domain-containing protein</fullName>
    </recommendedName>
</protein>
<comment type="caution">
    <text evidence="1">The sequence shown here is derived from an EMBL/GenBank/DDBJ whole genome shotgun (WGS) entry which is preliminary data.</text>
</comment>
<proteinExistence type="predicted"/>
<evidence type="ECO:0000313" key="1">
    <source>
        <dbReference type="EMBL" id="GGE83703.1"/>
    </source>
</evidence>
<reference evidence="2" key="1">
    <citation type="journal article" date="2019" name="Int. J. Syst. Evol. Microbiol.">
        <title>The Global Catalogue of Microorganisms (GCM) 10K type strain sequencing project: providing services to taxonomists for standard genome sequencing and annotation.</title>
        <authorList>
            <consortium name="The Broad Institute Genomics Platform"/>
            <consortium name="The Broad Institute Genome Sequencing Center for Infectious Disease"/>
            <person name="Wu L."/>
            <person name="Ma J."/>
        </authorList>
    </citation>
    <scope>NUCLEOTIDE SEQUENCE [LARGE SCALE GENOMIC DNA]</scope>
    <source>
        <strain evidence="2">CGMCC 1.15394</strain>
    </source>
</reference>